<sequence length="1851" mass="207277">MTADWAPWALLGAAVGVAASILLTRRWGPRDATDAPAAQAKQRASVKWLLSKAYNNRVPENFREPFYRDHEDQEHLKPQIVHALASAEMYCLALSSIYGDPNYHNLNHSGIIQVLLRKGISIPEPVDCQVTETVLIQTNPMKISAHMSMMEAMMILYAKEVATCDRVQAAIQRFSHHARASPDLAQTESEFALLSWVREALAALRQKVKQEREQQGNGDNQPRTPEFPEIKELKDLSDGVGLAALVSFYCPEEVPWKDVVVSNFPTVSDSVKNLMLVHDFCRRCLPHTVFHLMPEDISYLHINSSMKQNLVVFLADLFNVLEIHPVKCVRFPGSERAQQNLKEAYPRNSQGVAHKRCLPQSVSVIPDLRSNLSDISTPGFSGSGSGSKSTIHTGTSSLKRSQNKGSGDALDDRSDEAFVVHRGRGIPTLSSVAGDEPTAPVRARHRDRSSESEVDIGVGASLPAGRPSNWEDQRRSSYAGRRSRRNSVAEDSQLTLENFGGSHENLHLLGRNPDKEPAVHVGRSLSSNGTLNGPSRSGSEKSDPEKPYKQVLPKCTGDHVDGDMTELRLQSTNFAELSRHNNKSKAEESTLGIHIGYTTEESSGRSNGHSAPPEKKTTTFAALPQTNITTTWKKQSSNHTSSEPSPNSDHIAEDISSGGSGGSPAMASQLLNVRLKLEEKRRQIESDKRKMELELSKQRQRVGKAAFLQAVTKGKNQLVKSPGSDSSKDSSDSSSKASKQDNDDVLSQGADIDNMDVEHYQESIAQMNTSLHEIQADLQRLATQQNQIQQQTPQPANITQHGQPYSHQQPQYHTEQPSYHQNLPPPIQLRTHPTYQQQQPQPMHSLINQHQMVHGYSNSPPLQQTAFSQHQMNQHPQAQMHSMMNTSNVQSGYGSPLHQQHQQLQSLVQQNSQFYLHDPHQQQPMQQTQYQQSQQPQHHMPPQQHQMQPQQHQMQPQQHQMQAQQHQMQAQQHQMQAQQHQMQAQQSMQPQQTMQIVPQPQQGQRRTWGQTTTQPHPQDLRTWGDVSGKPQTGFLLHQTSTGSEVRYLNGDHQSHHPTPSVGLSSLNVYGSQHNQQPQTITHTSASGFELHGDVAPTPPPRRTPSSVNASPQHRITPTIHRTPEVKPRQHSLASDDRNAQRNSAVHTALPTPPVDDMEPQSISFIGEPHRQADMPSSDDISSGISKIHITSGSRTYRIPSPTRPNSARHPLPQHNDTKKAFYMFGNQTGDARPDELEIDNRVEMEEQAAPEKGFYISFDEDTTPKRPKPPLRAKRASPKKERAVTQVLDSSALFGERVGRDPTESQARLFDHKDTSSPARNANRNERDEYYHESHGKNPVEEITAHSHIASRLSNEPTRDRHSRRSGSEDSEGAGAGVGLVIGNELSNPDPNAVDEMERKKERIMLLSLQRRQQQEEMKARKEMESQQRRESEKMKEEEKARKKEEERIRRQSILEQHKLKKALEEAEREGKTVDKDLLNSVRSIPKMRNKTVTRPRPKTIHVDSGNVDLAEGLLSPSRGKKGSTSNLADSSLTPSMRRDYYRGSTDSLADRQRSEERQSRMRPGRSYSLVRDSPDDGRGTSPNRSTALGRRGSYKTSRDVPEPQPRGRPKYSTYQSNMRARKSNSLMNLSGSSTDQDSMVYRYTDTDSGLGRATPPRRAPSPGMSSGRHLTSPSGPGSLPPGLTSKRRMFDDGSSDISSATSSMLDYNGPRLYKQPATKSNRGILLNAVEYCVFPGVVNKEAKRRVLEEIGRSEAKHFLILFRDAGLQFRALYSYCPEGEEILKLYGTGPKQVTDRMFDRFFKYNSGGKCFSQVHTKHLTVTIDAFTIHNSLWQGKKVNLPSKKDMALVI</sequence>
<reference evidence="12" key="1">
    <citation type="submission" date="2025-08" db="UniProtKB">
        <authorList>
            <consortium name="RefSeq"/>
        </authorList>
    </citation>
    <scope>IDENTIFICATION</scope>
    <source>
        <tissue evidence="12">Whole organism</tissue>
    </source>
</reference>
<keyword evidence="5" id="KW-0206">Cytoskeleton</keyword>
<feature type="compositionally biased region" description="Basic and acidic residues" evidence="8">
    <location>
        <begin position="1323"/>
        <end position="1345"/>
    </location>
</feature>
<feature type="compositionally biased region" description="Low complexity" evidence="8">
    <location>
        <begin position="921"/>
        <end position="1015"/>
    </location>
</feature>
<feature type="region of interest" description="Disordered" evidence="8">
    <location>
        <begin position="1094"/>
        <end position="1156"/>
    </location>
</feature>
<dbReference type="GO" id="GO:0036449">
    <property type="term" value="C:microtubule minus-end"/>
    <property type="evidence" value="ECO:0007669"/>
    <property type="project" value="TreeGrafter"/>
</dbReference>
<evidence type="ECO:0000256" key="4">
    <source>
        <dbReference type="ARBA" id="ARBA00023054"/>
    </source>
</evidence>
<evidence type="ECO:0000256" key="5">
    <source>
        <dbReference type="ARBA" id="ARBA00023212"/>
    </source>
</evidence>
<dbReference type="GO" id="GO:0007026">
    <property type="term" value="P:negative regulation of microtubule depolymerization"/>
    <property type="evidence" value="ECO:0007669"/>
    <property type="project" value="TreeGrafter"/>
</dbReference>
<feature type="compositionally biased region" description="Basic residues" evidence="8">
    <location>
        <begin position="1265"/>
        <end position="1277"/>
    </location>
</feature>
<feature type="compositionally biased region" description="Basic and acidic residues" evidence="8">
    <location>
        <begin position="1121"/>
        <end position="1139"/>
    </location>
</feature>
<dbReference type="InterPro" id="IPR014797">
    <property type="entry name" value="CKK_CAMSAP"/>
</dbReference>
<dbReference type="GO" id="GO:0031175">
    <property type="term" value="P:neuron projection development"/>
    <property type="evidence" value="ECO:0007669"/>
    <property type="project" value="InterPro"/>
</dbReference>
<dbReference type="InterPro" id="IPR022613">
    <property type="entry name" value="CH_CAMSAP_2"/>
</dbReference>
<keyword evidence="3 6" id="KW-0493">Microtubule</keyword>
<feature type="region of interest" description="Disordered" evidence="8">
    <location>
        <begin position="1246"/>
        <end position="1698"/>
    </location>
</feature>
<evidence type="ECO:0000256" key="1">
    <source>
        <dbReference type="ARBA" id="ARBA00004245"/>
    </source>
</evidence>
<accession>A0A6J1TR97</accession>
<feature type="region of interest" description="Disordered" evidence="8">
    <location>
        <begin position="427"/>
        <end position="492"/>
    </location>
</feature>
<dbReference type="Pfam" id="PF08683">
    <property type="entry name" value="CAMSAP_CKK"/>
    <property type="match status" value="1"/>
</dbReference>
<feature type="compositionally biased region" description="Basic and acidic residues" evidence="8">
    <location>
        <begin position="1549"/>
        <end position="1560"/>
    </location>
</feature>
<dbReference type="PANTHER" id="PTHR21595:SF0">
    <property type="entry name" value="PATRONIN"/>
    <property type="match status" value="1"/>
</dbReference>
<evidence type="ECO:0000313" key="12">
    <source>
        <dbReference type="RefSeq" id="XP_026293226.1"/>
    </source>
</evidence>
<feature type="domain" description="CKK" evidence="10">
    <location>
        <begin position="1710"/>
        <end position="1844"/>
    </location>
</feature>
<feature type="compositionally biased region" description="Basic residues" evidence="8">
    <location>
        <begin position="1486"/>
        <end position="1500"/>
    </location>
</feature>
<gene>
    <name evidence="12" type="primary">LOC113217513</name>
</gene>
<dbReference type="GO" id="GO:0030507">
    <property type="term" value="F:spectrin binding"/>
    <property type="evidence" value="ECO:0007669"/>
    <property type="project" value="InterPro"/>
</dbReference>
<comment type="similarity">
    <text evidence="6">Belongs to the CAMSAP1 family.</text>
</comment>
<protein>
    <submittedName>
        <fullName evidence="12">Patronin isoform X1</fullName>
    </submittedName>
</protein>
<feature type="compositionally biased region" description="Low complexity" evidence="8">
    <location>
        <begin position="784"/>
        <end position="800"/>
    </location>
</feature>
<dbReference type="GO" id="GO:0031122">
    <property type="term" value="P:cytoplasmic microtubule organization"/>
    <property type="evidence" value="ECO:0007669"/>
    <property type="project" value="TreeGrafter"/>
</dbReference>
<feature type="compositionally biased region" description="Polar residues" evidence="8">
    <location>
        <begin position="801"/>
        <end position="821"/>
    </location>
</feature>
<keyword evidence="2" id="KW-0963">Cytoplasm</keyword>
<dbReference type="InterPro" id="IPR031372">
    <property type="entry name" value="CAMSAP_CC1"/>
</dbReference>
<dbReference type="Pfam" id="PF11971">
    <property type="entry name" value="CAMSAP_CH"/>
    <property type="match status" value="1"/>
</dbReference>
<keyword evidence="4 7" id="KW-0175">Coiled coil</keyword>
<feature type="compositionally biased region" description="Basic and acidic residues" evidence="8">
    <location>
        <begin position="538"/>
        <end position="548"/>
    </location>
</feature>
<feature type="compositionally biased region" description="Low complexity" evidence="8">
    <location>
        <begin position="376"/>
        <end position="397"/>
    </location>
</feature>
<evidence type="ECO:0000256" key="7">
    <source>
        <dbReference type="SAM" id="Coils"/>
    </source>
</evidence>
<evidence type="ECO:0000259" key="10">
    <source>
        <dbReference type="PROSITE" id="PS51508"/>
    </source>
</evidence>
<dbReference type="InterPro" id="IPR011033">
    <property type="entry name" value="PRC_barrel-like_sf"/>
</dbReference>
<dbReference type="Gene3D" id="3.10.20.360">
    <property type="entry name" value="CKK domain"/>
    <property type="match status" value="1"/>
</dbReference>
<dbReference type="GO" id="GO:0005516">
    <property type="term" value="F:calmodulin binding"/>
    <property type="evidence" value="ECO:0007669"/>
    <property type="project" value="InterPro"/>
</dbReference>
<feature type="region of interest" description="Disordered" evidence="8">
    <location>
        <begin position="375"/>
        <end position="414"/>
    </location>
</feature>
<dbReference type="GeneID" id="113217513"/>
<feature type="compositionally biased region" description="Basic and acidic residues" evidence="8">
    <location>
        <begin position="1297"/>
        <end position="1315"/>
    </location>
</feature>
<feature type="region of interest" description="Disordered" evidence="8">
    <location>
        <begin position="784"/>
        <end position="842"/>
    </location>
</feature>
<evidence type="ECO:0000313" key="11">
    <source>
        <dbReference type="Proteomes" id="UP000504606"/>
    </source>
</evidence>
<dbReference type="InterPro" id="IPR032940">
    <property type="entry name" value="CAMSAP"/>
</dbReference>
<feature type="coiled-coil region" evidence="7">
    <location>
        <begin position="667"/>
        <end position="701"/>
    </location>
</feature>
<dbReference type="InterPro" id="IPR038209">
    <property type="entry name" value="CKK_dom_sf"/>
</dbReference>
<dbReference type="Proteomes" id="UP000504606">
    <property type="component" value="Unplaced"/>
</dbReference>
<dbReference type="Pfam" id="PF17095">
    <property type="entry name" value="CAMSAP_CC1"/>
    <property type="match status" value="1"/>
</dbReference>
<dbReference type="GO" id="GO:0051011">
    <property type="term" value="F:microtubule minus-end binding"/>
    <property type="evidence" value="ECO:0007669"/>
    <property type="project" value="TreeGrafter"/>
</dbReference>
<feature type="compositionally biased region" description="Basic and acidic residues" evidence="8">
    <location>
        <begin position="1456"/>
        <end position="1478"/>
    </location>
</feature>
<feature type="compositionally biased region" description="Polar residues" evidence="8">
    <location>
        <begin position="1523"/>
        <end position="1535"/>
    </location>
</feature>
<dbReference type="SUPFAM" id="SSF47576">
    <property type="entry name" value="Calponin-homology domain, CH-domain"/>
    <property type="match status" value="1"/>
</dbReference>
<dbReference type="OrthoDB" id="2125658at2759"/>
<feature type="compositionally biased region" description="Polar residues" evidence="8">
    <location>
        <begin position="524"/>
        <end position="537"/>
    </location>
</feature>
<feature type="compositionally biased region" description="Polar residues" evidence="8">
    <location>
        <begin position="1613"/>
        <end position="1638"/>
    </location>
</feature>
<evidence type="ECO:0000256" key="3">
    <source>
        <dbReference type="ARBA" id="ARBA00022701"/>
    </source>
</evidence>
<evidence type="ECO:0000256" key="6">
    <source>
        <dbReference type="PROSITE-ProRule" id="PRU00841"/>
    </source>
</evidence>
<feature type="domain" description="Calponin-homology (CH)" evidence="9">
    <location>
        <begin position="187"/>
        <end position="319"/>
    </location>
</feature>
<evidence type="ECO:0000259" key="9">
    <source>
        <dbReference type="PROSITE" id="PS50021"/>
    </source>
</evidence>
<dbReference type="PANTHER" id="PTHR21595">
    <property type="entry name" value="PATRONIN"/>
    <property type="match status" value="1"/>
</dbReference>
<feature type="region of interest" description="Disordered" evidence="8">
    <location>
        <begin position="504"/>
        <end position="559"/>
    </location>
</feature>
<dbReference type="Pfam" id="PF25532">
    <property type="entry name" value="CH_CAMSAP2_N"/>
    <property type="match status" value="1"/>
</dbReference>
<feature type="region of interest" description="Disordered" evidence="8">
    <location>
        <begin position="1170"/>
        <end position="1214"/>
    </location>
</feature>
<feature type="region of interest" description="Disordered" evidence="8">
    <location>
        <begin position="713"/>
        <end position="747"/>
    </location>
</feature>
<dbReference type="SUPFAM" id="SSF50346">
    <property type="entry name" value="PRC-barrel domain"/>
    <property type="match status" value="1"/>
</dbReference>
<dbReference type="KEGG" id="foc:113217513"/>
<feature type="compositionally biased region" description="Low complexity" evidence="8">
    <location>
        <begin position="1671"/>
        <end position="1685"/>
    </location>
</feature>
<feature type="region of interest" description="Disordered" evidence="8">
    <location>
        <begin position="598"/>
        <end position="666"/>
    </location>
</feature>
<evidence type="ECO:0000256" key="2">
    <source>
        <dbReference type="ARBA" id="ARBA00022490"/>
    </source>
</evidence>
<feature type="compositionally biased region" description="Polar residues" evidence="8">
    <location>
        <begin position="618"/>
        <end position="648"/>
    </location>
</feature>
<dbReference type="InterPro" id="IPR058042">
    <property type="entry name" value="CAMSAP_N"/>
</dbReference>
<dbReference type="InterPro" id="IPR036872">
    <property type="entry name" value="CH_dom_sf"/>
</dbReference>
<dbReference type="InterPro" id="IPR001715">
    <property type="entry name" value="CH_dom"/>
</dbReference>
<comment type="subcellular location">
    <subcellularLocation>
        <location evidence="1">Cytoplasm</location>
        <location evidence="1">Cytoskeleton</location>
    </subcellularLocation>
</comment>
<feature type="compositionally biased region" description="Polar residues" evidence="8">
    <location>
        <begin position="599"/>
        <end position="609"/>
    </location>
</feature>
<keyword evidence="11" id="KW-1185">Reference proteome</keyword>
<dbReference type="FunFam" id="3.10.20.360:FF:000002">
    <property type="entry name" value="Patronin, isoform M"/>
    <property type="match status" value="1"/>
</dbReference>
<dbReference type="RefSeq" id="XP_026293226.1">
    <property type="nucleotide sequence ID" value="XM_026437441.2"/>
</dbReference>
<dbReference type="SMART" id="SM01051">
    <property type="entry name" value="CAMSAP_CKK"/>
    <property type="match status" value="1"/>
</dbReference>
<proteinExistence type="inferred from homology"/>
<feature type="compositionally biased region" description="Basic and acidic residues" evidence="8">
    <location>
        <begin position="1413"/>
        <end position="1450"/>
    </location>
</feature>
<evidence type="ECO:0000256" key="8">
    <source>
        <dbReference type="SAM" id="MobiDB-lite"/>
    </source>
</evidence>
<organism evidence="11 12">
    <name type="scientific">Frankliniella occidentalis</name>
    <name type="common">Western flower thrips</name>
    <name type="synonym">Euthrips occidentalis</name>
    <dbReference type="NCBI Taxonomy" id="133901"/>
    <lineage>
        <taxon>Eukaryota</taxon>
        <taxon>Metazoa</taxon>
        <taxon>Ecdysozoa</taxon>
        <taxon>Arthropoda</taxon>
        <taxon>Hexapoda</taxon>
        <taxon>Insecta</taxon>
        <taxon>Pterygota</taxon>
        <taxon>Neoptera</taxon>
        <taxon>Paraneoptera</taxon>
        <taxon>Thysanoptera</taxon>
        <taxon>Terebrantia</taxon>
        <taxon>Thripoidea</taxon>
        <taxon>Thripidae</taxon>
        <taxon>Frankliniella</taxon>
    </lineage>
</organism>
<dbReference type="PROSITE" id="PS51508">
    <property type="entry name" value="CKK"/>
    <property type="match status" value="1"/>
</dbReference>
<feature type="region of interest" description="Disordered" evidence="8">
    <location>
        <begin position="919"/>
        <end position="1022"/>
    </location>
</feature>
<dbReference type="PROSITE" id="PS50021">
    <property type="entry name" value="CH"/>
    <property type="match status" value="1"/>
</dbReference>
<comment type="domain">
    <text evidence="6">The CKK domain binds microtubules.</text>
</comment>
<name>A0A6J1TR97_FRAOC</name>
<feature type="region of interest" description="Disordered" evidence="8">
    <location>
        <begin position="208"/>
        <end position="228"/>
    </location>
</feature>
<dbReference type="Gene3D" id="1.10.418.10">
    <property type="entry name" value="Calponin-like domain"/>
    <property type="match status" value="1"/>
</dbReference>
<dbReference type="CTD" id="36978"/>